<reference evidence="2" key="1">
    <citation type="submission" date="2023-03" db="EMBL/GenBank/DDBJ databases">
        <title>Massive genome expansion in bonnet fungi (Mycena s.s.) driven by repeated elements and novel gene families across ecological guilds.</title>
        <authorList>
            <consortium name="Lawrence Berkeley National Laboratory"/>
            <person name="Harder C.B."/>
            <person name="Miyauchi S."/>
            <person name="Viragh M."/>
            <person name="Kuo A."/>
            <person name="Thoen E."/>
            <person name="Andreopoulos B."/>
            <person name="Lu D."/>
            <person name="Skrede I."/>
            <person name="Drula E."/>
            <person name="Henrissat B."/>
            <person name="Morin E."/>
            <person name="Kohler A."/>
            <person name="Barry K."/>
            <person name="LaButti K."/>
            <person name="Morin E."/>
            <person name="Salamov A."/>
            <person name="Lipzen A."/>
            <person name="Mereny Z."/>
            <person name="Hegedus B."/>
            <person name="Baldrian P."/>
            <person name="Stursova M."/>
            <person name="Weitz H."/>
            <person name="Taylor A."/>
            <person name="Grigoriev I.V."/>
            <person name="Nagy L.G."/>
            <person name="Martin F."/>
            <person name="Kauserud H."/>
        </authorList>
    </citation>
    <scope>NUCLEOTIDE SEQUENCE</scope>
    <source>
        <strain evidence="2">CBHHK200</strain>
    </source>
</reference>
<gene>
    <name evidence="2" type="ORF">C8F04DRAFT_1115992</name>
</gene>
<organism evidence="2 3">
    <name type="scientific">Mycena alexandri</name>
    <dbReference type="NCBI Taxonomy" id="1745969"/>
    <lineage>
        <taxon>Eukaryota</taxon>
        <taxon>Fungi</taxon>
        <taxon>Dikarya</taxon>
        <taxon>Basidiomycota</taxon>
        <taxon>Agaricomycotina</taxon>
        <taxon>Agaricomycetes</taxon>
        <taxon>Agaricomycetidae</taxon>
        <taxon>Agaricales</taxon>
        <taxon>Marasmiineae</taxon>
        <taxon>Mycenaceae</taxon>
        <taxon>Mycena</taxon>
    </lineage>
</organism>
<evidence type="ECO:0000256" key="1">
    <source>
        <dbReference type="SAM" id="SignalP"/>
    </source>
</evidence>
<feature type="chain" id="PRO_5042104188" description="Secreted protein" evidence="1">
    <location>
        <begin position="18"/>
        <end position="85"/>
    </location>
</feature>
<protein>
    <recommendedName>
        <fullName evidence="4">Secreted protein</fullName>
    </recommendedName>
</protein>
<accession>A0AAD6X2D2</accession>
<proteinExistence type="predicted"/>
<evidence type="ECO:0008006" key="4">
    <source>
        <dbReference type="Google" id="ProtNLM"/>
    </source>
</evidence>
<name>A0AAD6X2D2_9AGAR</name>
<dbReference type="Proteomes" id="UP001218188">
    <property type="component" value="Unassembled WGS sequence"/>
</dbReference>
<evidence type="ECO:0000313" key="3">
    <source>
        <dbReference type="Proteomes" id="UP001218188"/>
    </source>
</evidence>
<dbReference type="EMBL" id="JARJCM010000099">
    <property type="protein sequence ID" value="KAJ7029664.1"/>
    <property type="molecule type" value="Genomic_DNA"/>
</dbReference>
<sequence>MEPLLSIFVGCLGAAVAVTFHCTKHPSPVALKAPVDGCIRDVLPPLLCSLKTARWFVCYTTCKWRFVGVDWGIQPAGVPLGVSVS</sequence>
<comment type="caution">
    <text evidence="2">The sequence shown here is derived from an EMBL/GenBank/DDBJ whole genome shotgun (WGS) entry which is preliminary data.</text>
</comment>
<keyword evidence="3" id="KW-1185">Reference proteome</keyword>
<keyword evidence="1" id="KW-0732">Signal</keyword>
<feature type="signal peptide" evidence="1">
    <location>
        <begin position="1"/>
        <end position="17"/>
    </location>
</feature>
<evidence type="ECO:0000313" key="2">
    <source>
        <dbReference type="EMBL" id="KAJ7029664.1"/>
    </source>
</evidence>
<dbReference type="AlphaFoldDB" id="A0AAD6X2D2"/>